<dbReference type="EMBL" id="JACCKB010000058">
    <property type="protein sequence ID" value="NYZ69047.1"/>
    <property type="molecule type" value="Genomic_DNA"/>
</dbReference>
<dbReference type="InterPro" id="IPR001279">
    <property type="entry name" value="Metallo-B-lactamas"/>
</dbReference>
<name>A0A853II13_9GAMM</name>
<dbReference type="Pfam" id="PF00753">
    <property type="entry name" value="Lactamase_B"/>
    <property type="match status" value="1"/>
</dbReference>
<dbReference type="InterPro" id="IPR050855">
    <property type="entry name" value="NDM-1-like"/>
</dbReference>
<dbReference type="RefSeq" id="WP_180571047.1">
    <property type="nucleotide sequence ID" value="NZ_JACCKB010000058.1"/>
</dbReference>
<dbReference type="Gene3D" id="3.60.15.10">
    <property type="entry name" value="Ribonuclease Z/Hydroxyacylglutathione hydrolase-like"/>
    <property type="match status" value="1"/>
</dbReference>
<dbReference type="SMART" id="SM00849">
    <property type="entry name" value="Lactamase_B"/>
    <property type="match status" value="1"/>
</dbReference>
<evidence type="ECO:0000313" key="4">
    <source>
        <dbReference type="Proteomes" id="UP000569732"/>
    </source>
</evidence>
<dbReference type="Proteomes" id="UP000569732">
    <property type="component" value="Unassembled WGS sequence"/>
</dbReference>
<dbReference type="GO" id="GO:0017001">
    <property type="term" value="P:antibiotic catabolic process"/>
    <property type="evidence" value="ECO:0007669"/>
    <property type="project" value="UniProtKB-ARBA"/>
</dbReference>
<dbReference type="SUPFAM" id="SSF56281">
    <property type="entry name" value="Metallo-hydrolase/oxidoreductase"/>
    <property type="match status" value="1"/>
</dbReference>
<dbReference type="PANTHER" id="PTHR42951:SF4">
    <property type="entry name" value="ACYL-COENZYME A THIOESTERASE MBLAC2"/>
    <property type="match status" value="1"/>
</dbReference>
<organism evidence="3 4">
    <name type="scientific">Spartinivicinus marinus</name>
    <dbReference type="NCBI Taxonomy" id="2994442"/>
    <lineage>
        <taxon>Bacteria</taxon>
        <taxon>Pseudomonadati</taxon>
        <taxon>Pseudomonadota</taxon>
        <taxon>Gammaproteobacteria</taxon>
        <taxon>Oceanospirillales</taxon>
        <taxon>Zooshikellaceae</taxon>
        <taxon>Spartinivicinus</taxon>
    </lineage>
</organism>
<evidence type="ECO:0000256" key="1">
    <source>
        <dbReference type="ARBA" id="ARBA00005250"/>
    </source>
</evidence>
<keyword evidence="4" id="KW-1185">Reference proteome</keyword>
<comment type="caution">
    <text evidence="3">The sequence shown here is derived from an EMBL/GenBank/DDBJ whole genome shotgun (WGS) entry which is preliminary data.</text>
</comment>
<proteinExistence type="inferred from homology"/>
<accession>A0A853II13</accession>
<evidence type="ECO:0000259" key="2">
    <source>
        <dbReference type="SMART" id="SM00849"/>
    </source>
</evidence>
<dbReference type="InterPro" id="IPR036866">
    <property type="entry name" value="RibonucZ/Hydroxyglut_hydro"/>
</dbReference>
<dbReference type="AlphaFoldDB" id="A0A853II13"/>
<dbReference type="PANTHER" id="PTHR42951">
    <property type="entry name" value="METALLO-BETA-LACTAMASE DOMAIN-CONTAINING"/>
    <property type="match status" value="1"/>
</dbReference>
<evidence type="ECO:0000313" key="3">
    <source>
        <dbReference type="EMBL" id="NYZ69047.1"/>
    </source>
</evidence>
<protein>
    <submittedName>
        <fullName evidence="3">MBL fold metallo-hydrolase</fullName>
    </submittedName>
</protein>
<reference evidence="3 4" key="1">
    <citation type="submission" date="2020-07" db="EMBL/GenBank/DDBJ databases">
        <title>Endozoicomonas sp. nov., isolated from sediment.</title>
        <authorList>
            <person name="Gu T."/>
        </authorList>
    </citation>
    <scope>NUCLEOTIDE SEQUENCE [LARGE SCALE GENOMIC DNA]</scope>
    <source>
        <strain evidence="3 4">SM1973</strain>
    </source>
</reference>
<sequence>MFKFMPPVMTVRCYAVDGIMIDTGIYSKHRRVLKFADEQSIRKAIITHHHEDHTGSASALVDAGFTVLASPASATKMARGFKYKLYHQLVWGKAPTVQVDCLDDIIETDHYQFKVIPAPGHCDDQVVFFEANEGWLFSGDAFLADKIKLFRGDEDFAKTVESLKRLVTLEFEHLFCAHRPVMEQGKQALQNKLNYLIELEGQTRYLHQKGYSIKAISQQLLGNEDSLRTLLTRGDMSKQNVIRSILFGSIPREEGKL</sequence>
<gene>
    <name evidence="3" type="ORF">H0A36_23790</name>
</gene>
<feature type="domain" description="Metallo-beta-lactamase" evidence="2">
    <location>
        <begin position="10"/>
        <end position="178"/>
    </location>
</feature>
<comment type="similarity">
    <text evidence="1">Belongs to the metallo-beta-lactamase superfamily. Class-B beta-lactamase family.</text>
</comment>